<evidence type="ECO:0000313" key="3">
    <source>
        <dbReference type="Proteomes" id="UP000092460"/>
    </source>
</evidence>
<dbReference type="InterPro" id="IPR041653">
    <property type="entry name" value="Importin_rep_4"/>
</dbReference>
<feature type="compositionally biased region" description="Polar residues" evidence="1">
    <location>
        <begin position="17"/>
        <end position="30"/>
    </location>
</feature>
<dbReference type="EnsemblMetazoa" id="GPPI014240-RA">
    <property type="protein sequence ID" value="GPPI014240-PA"/>
    <property type="gene ID" value="GPPI014240"/>
</dbReference>
<dbReference type="AlphaFoldDB" id="A0A1B0AZW6"/>
<dbReference type="Proteomes" id="UP000092460">
    <property type="component" value="Unassembled WGS sequence"/>
</dbReference>
<dbReference type="VEuPathDB" id="VectorBase:GPPI014240"/>
<dbReference type="Pfam" id="PF18808">
    <property type="entry name" value="Importin_rep_4"/>
    <property type="match status" value="1"/>
</dbReference>
<dbReference type="GO" id="GO:0005634">
    <property type="term" value="C:nucleus"/>
    <property type="evidence" value="ECO:0007669"/>
    <property type="project" value="UniProtKB-SubCell"/>
</dbReference>
<protein>
    <submittedName>
        <fullName evidence="2">Uncharacterized protein</fullName>
    </submittedName>
</protein>
<reference evidence="3" key="1">
    <citation type="submission" date="2015-01" db="EMBL/GenBank/DDBJ databases">
        <authorList>
            <person name="Aksoy S."/>
            <person name="Warren W."/>
            <person name="Wilson R.K."/>
        </authorList>
    </citation>
    <scope>NUCLEOTIDE SEQUENCE [LARGE SCALE GENOMIC DNA]</scope>
    <source>
        <strain evidence="3">IAEA</strain>
    </source>
</reference>
<feature type="region of interest" description="Disordered" evidence="1">
    <location>
        <begin position="17"/>
        <end position="40"/>
    </location>
</feature>
<evidence type="ECO:0000256" key="1">
    <source>
        <dbReference type="SAM" id="MobiDB-lite"/>
    </source>
</evidence>
<organism evidence="2 3">
    <name type="scientific">Glossina palpalis gambiensis</name>
    <dbReference type="NCBI Taxonomy" id="67801"/>
    <lineage>
        <taxon>Eukaryota</taxon>
        <taxon>Metazoa</taxon>
        <taxon>Ecdysozoa</taxon>
        <taxon>Arthropoda</taxon>
        <taxon>Hexapoda</taxon>
        <taxon>Insecta</taxon>
        <taxon>Pterygota</taxon>
        <taxon>Neoptera</taxon>
        <taxon>Endopterygota</taxon>
        <taxon>Diptera</taxon>
        <taxon>Brachycera</taxon>
        <taxon>Muscomorpha</taxon>
        <taxon>Hippoboscoidea</taxon>
        <taxon>Glossinidae</taxon>
        <taxon>Glossina</taxon>
    </lineage>
</organism>
<name>A0A1B0AZW6_9MUSC</name>
<reference evidence="2" key="2">
    <citation type="submission" date="2020-05" db="UniProtKB">
        <authorList>
            <consortium name="EnsemblMetazoa"/>
        </authorList>
    </citation>
    <scope>IDENTIFICATION</scope>
    <source>
        <strain evidence="2">IAEA</strain>
    </source>
</reference>
<proteinExistence type="predicted"/>
<dbReference type="EMBL" id="JXJN01006475">
    <property type="status" value="NOT_ANNOTATED_CDS"/>
    <property type="molecule type" value="Genomic_DNA"/>
</dbReference>
<keyword evidence="3" id="KW-1185">Reference proteome</keyword>
<accession>A0A1B0AZW6</accession>
<dbReference type="STRING" id="67801.A0A1B0AZW6"/>
<sequence length="155" mass="17886">MASDQFEQFLNSSLSNGNDVRQQAEQTYNSVPRELKGTRPSATIHNRQQLEERFGDLLPRMIMTTFETIEQQEILKITSVIELKEISVSLSENVSAMIRRRAEKYIALLMQMMTDMEDDEEWTISDMISDDDTSENNVIVESSLNRLPHVMKTLP</sequence>
<evidence type="ECO:0000313" key="2">
    <source>
        <dbReference type="EnsemblMetazoa" id="GPPI014240-PA"/>
    </source>
</evidence>